<dbReference type="OrthoDB" id="10500727at2759"/>
<accession>A0A428PRP1</accession>
<dbReference type="EMBL" id="NKCI01000099">
    <property type="protein sequence ID" value="RSL55715.1"/>
    <property type="molecule type" value="Genomic_DNA"/>
</dbReference>
<feature type="region of interest" description="Disordered" evidence="1">
    <location>
        <begin position="1"/>
        <end position="105"/>
    </location>
</feature>
<feature type="compositionally biased region" description="Polar residues" evidence="1">
    <location>
        <begin position="88"/>
        <end position="101"/>
    </location>
</feature>
<gene>
    <name evidence="2" type="ORF">CEP54_009267</name>
</gene>
<sequence length="380" mass="42325">MDDRRGEGLNPRSDGKRPGSPTFSGTDPKRPRTAPQLDTPEGTHAPGIATENPLDQSSLPTHSDRNLEVNRPKLSLHQRDGEDATATLEESVSAAEQTRTAGSRRTRIPQHMLPQTVDFFISSQFLEAIAIVNEARLGMMIERIQRGQVEGFVFDRQDLAWTWEGIQDDFVRAANDGWIAALNQNAQTITNDPYDSDDWGNEISDFDVVPKHIINAMEEAVAQCSVLAADWDDVLAALKGSPTYAELRDALELVGTNLTTTLEICSERTAKGNWGDDAQRLTAMKEFPLHVVRAGGAMTYDQEGKVDVLRDWSSFRDQLHADLVPVWSAINEAQSILADLNIDNFRLMSMTMSSFYASPACRDQVNLRDRLVDFVWPHSN</sequence>
<name>A0A428PRP1_9HYPO</name>
<protein>
    <submittedName>
        <fullName evidence="2">Uncharacterized protein</fullName>
    </submittedName>
</protein>
<dbReference type="Proteomes" id="UP000288168">
    <property type="component" value="Unassembled WGS sequence"/>
</dbReference>
<proteinExistence type="predicted"/>
<evidence type="ECO:0000256" key="1">
    <source>
        <dbReference type="SAM" id="MobiDB-lite"/>
    </source>
</evidence>
<evidence type="ECO:0000313" key="2">
    <source>
        <dbReference type="EMBL" id="RSL55715.1"/>
    </source>
</evidence>
<keyword evidence="3" id="KW-1185">Reference proteome</keyword>
<reference evidence="2 3" key="1">
    <citation type="submission" date="2017-06" db="EMBL/GenBank/DDBJ databases">
        <title>Comparative genomic analysis of Ambrosia Fusariam Clade fungi.</title>
        <authorList>
            <person name="Stajich J.E."/>
            <person name="Carrillo J."/>
            <person name="Kijimoto T."/>
            <person name="Eskalen A."/>
            <person name="O'Donnell K."/>
            <person name="Kasson M."/>
        </authorList>
    </citation>
    <scope>NUCLEOTIDE SEQUENCE [LARGE SCALE GENOMIC DNA]</scope>
    <source>
        <strain evidence="2 3">NRRL62584</strain>
    </source>
</reference>
<dbReference type="AlphaFoldDB" id="A0A428PRP1"/>
<comment type="caution">
    <text evidence="2">The sequence shown here is derived from an EMBL/GenBank/DDBJ whole genome shotgun (WGS) entry which is preliminary data.</text>
</comment>
<feature type="compositionally biased region" description="Basic and acidic residues" evidence="1">
    <location>
        <begin position="1"/>
        <end position="17"/>
    </location>
</feature>
<feature type="compositionally biased region" description="Basic and acidic residues" evidence="1">
    <location>
        <begin position="62"/>
        <end position="82"/>
    </location>
</feature>
<evidence type="ECO:0000313" key="3">
    <source>
        <dbReference type="Proteomes" id="UP000288168"/>
    </source>
</evidence>
<organism evidence="2 3">
    <name type="scientific">Fusarium duplospermum</name>
    <dbReference type="NCBI Taxonomy" id="1325734"/>
    <lineage>
        <taxon>Eukaryota</taxon>
        <taxon>Fungi</taxon>
        <taxon>Dikarya</taxon>
        <taxon>Ascomycota</taxon>
        <taxon>Pezizomycotina</taxon>
        <taxon>Sordariomycetes</taxon>
        <taxon>Hypocreomycetidae</taxon>
        <taxon>Hypocreales</taxon>
        <taxon>Nectriaceae</taxon>
        <taxon>Fusarium</taxon>
        <taxon>Fusarium solani species complex</taxon>
    </lineage>
</organism>